<dbReference type="InterPro" id="IPR016024">
    <property type="entry name" value="ARM-type_fold"/>
</dbReference>
<organism evidence="3 4">
    <name type="scientific">Caenorhabditis auriculariae</name>
    <dbReference type="NCBI Taxonomy" id="2777116"/>
    <lineage>
        <taxon>Eukaryota</taxon>
        <taxon>Metazoa</taxon>
        <taxon>Ecdysozoa</taxon>
        <taxon>Nematoda</taxon>
        <taxon>Chromadorea</taxon>
        <taxon>Rhabditida</taxon>
        <taxon>Rhabditina</taxon>
        <taxon>Rhabditomorpha</taxon>
        <taxon>Rhabditoidea</taxon>
        <taxon>Rhabditidae</taxon>
        <taxon>Peloderinae</taxon>
        <taxon>Caenorhabditis</taxon>
    </lineage>
</organism>
<evidence type="ECO:0000313" key="3">
    <source>
        <dbReference type="EMBL" id="CAD6198666.1"/>
    </source>
</evidence>
<keyword evidence="4" id="KW-1185">Reference proteome</keyword>
<feature type="compositionally biased region" description="Acidic residues" evidence="1">
    <location>
        <begin position="867"/>
        <end position="882"/>
    </location>
</feature>
<dbReference type="InterPro" id="IPR009060">
    <property type="entry name" value="UBA-like_sf"/>
</dbReference>
<feature type="region of interest" description="Disordered" evidence="1">
    <location>
        <begin position="230"/>
        <end position="258"/>
    </location>
</feature>
<dbReference type="Proteomes" id="UP000835052">
    <property type="component" value="Unassembled WGS sequence"/>
</dbReference>
<dbReference type="OrthoDB" id="423283at2759"/>
<protein>
    <recommendedName>
        <fullName evidence="2">UBA domain-containing protein</fullName>
    </recommendedName>
</protein>
<dbReference type="Gene3D" id="1.10.8.10">
    <property type="entry name" value="DNA helicase RuvA subunit, C-terminal domain"/>
    <property type="match status" value="1"/>
</dbReference>
<dbReference type="InterPro" id="IPR010309">
    <property type="entry name" value="E3_Ub_ligase_DUF908"/>
</dbReference>
<gene>
    <name evidence="3" type="ORF">CAUJ_LOCUS14572</name>
</gene>
<feature type="region of interest" description="Disordered" evidence="1">
    <location>
        <begin position="802"/>
        <end position="882"/>
    </location>
</feature>
<dbReference type="Pfam" id="PF06012">
    <property type="entry name" value="DUF908"/>
    <property type="match status" value="1"/>
</dbReference>
<evidence type="ECO:0000259" key="2">
    <source>
        <dbReference type="PROSITE" id="PS50030"/>
    </source>
</evidence>
<dbReference type="SMART" id="SM00165">
    <property type="entry name" value="UBA"/>
    <property type="match status" value="1"/>
</dbReference>
<comment type="caution">
    <text evidence="3">The sequence shown here is derived from an EMBL/GenBank/DDBJ whole genome shotgun (WGS) entry which is preliminary data.</text>
</comment>
<accession>A0A8S1HPV3</accession>
<proteinExistence type="predicted"/>
<dbReference type="InterPro" id="IPR015940">
    <property type="entry name" value="UBA"/>
</dbReference>
<feature type="domain" description="UBA" evidence="2">
    <location>
        <begin position="1475"/>
        <end position="1517"/>
    </location>
</feature>
<feature type="region of interest" description="Disordered" evidence="1">
    <location>
        <begin position="510"/>
        <end position="565"/>
    </location>
</feature>
<dbReference type="SUPFAM" id="SSF46934">
    <property type="entry name" value="UBA-like"/>
    <property type="match status" value="1"/>
</dbReference>
<name>A0A8S1HPV3_9PELO</name>
<evidence type="ECO:0000256" key="1">
    <source>
        <dbReference type="SAM" id="MobiDB-lite"/>
    </source>
</evidence>
<feature type="compositionally biased region" description="Basic and acidic residues" evidence="1">
    <location>
        <begin position="510"/>
        <end position="519"/>
    </location>
</feature>
<reference evidence="3" key="1">
    <citation type="submission" date="2020-10" db="EMBL/GenBank/DDBJ databases">
        <authorList>
            <person name="Kikuchi T."/>
        </authorList>
    </citation>
    <scope>NUCLEOTIDE SEQUENCE</scope>
    <source>
        <strain evidence="3">NKZ352</strain>
    </source>
</reference>
<dbReference type="EMBL" id="CAJGYM010000134">
    <property type="protein sequence ID" value="CAD6198666.1"/>
    <property type="molecule type" value="Genomic_DNA"/>
</dbReference>
<feature type="compositionally biased region" description="Low complexity" evidence="1">
    <location>
        <begin position="803"/>
        <end position="834"/>
    </location>
</feature>
<sequence length="2060" mass="229190">MKIEEECGVINPNCTEMPRSCVQLILAVKNAKTTEQFIREIDKGRETHAVMGKTELCRWVVVLNRCDEVLEKAVVKDEVGQMLCDRDMEMRKFTISVLRFTVLLFESTSSRRVYRSMDRVLALLETQDMEMLADVLRLLQTMGKRSKYLNQRLCPSDQSTLVHSLTAIAQCWGGKLRSVKMAECVKENVNLPALFPFTYTDSFSRLISITKPVEGECIAALVERISSATSGTNQTSRASTPSKATTSQNESTILAGSPQQTSMAAEDRYYLLAVVRMLQGFEERQHRVRCLVARLLAVSTLSEFYCRCQPDDTSLGALLYTGFVEELVALLKTEKSSDTREESAMLDTIHAEALSTLCAIVTLEKEQSRINQILEALSAGSYHGFLSVLTRQIVHELKSNELGKPGKPSIALSTALFSFIYHLASIEPGGETLVASGLTQTLLSVIAHHDLPIELITFGTRCARIIDLFTTIDVAAFRNNNGMEICINRVVYEVDQCRKEQPFMIDVSEDRSFEGEPDRNPPNPIAAGDVAAMETSESGTEKKEEKEKEKEERTPGGPYITAPRTGLTCHQQRSGLIKGLLTFVKRAIQDPQFQDSIQHLMDGGLPEALMHILSNAEYYSPSLFHQSAQLITNFVYDKPEQLSALQERHVPFVMLQSLLRKELPNSRDIIGHMGSVFAALCINERGLRQFQSYEPFDQIFRTMLSVKFLVTMKKKRTEMTDTAQTIGTALGDLLRHHPVLKKLMLNSMNKVLDHLLEIGNDPPANTEIVMALAKQTARSMARCAAPTGCINDLPTNESTLFPSTATTSTSTTGAATNATSSATATRASGSSVEPVVDEPPRPVVQEPSPSAAAEVEMAQEDNSNALMEDDEASDVDEDEMSMDEMTSEVSTVNPPSRAEETLPVDSPVEKSLAEKEKRIHAQLGLDMDCDDENGKRILPLGDYMLIAAKILETLLAQQTASEMAEDLIQSSGIEKLLALCQLRCLNTEIAHSSFSQSVANIIKSIALQRNMNSAEQLMKSVMNSFVQTISPVLKQRASPTTSDDAPSASLLVHLKEKTIFDSLNNLNNIMPVLMTITKCTLGGQFAMEMRNRVWDTWLTEDGKKLYMWMRRLSRMLTWETALIRVVKPSIRTTATQTDPGELITIGDHNEAAAATDTSLEHAMDTTNADNEPLYFSPLVSSTPRAKSISDTTSVAAESKSPAWIAAGISPEENAFWIQNKNVADLVIRTGKTLSDLLSLLSRSIFGTSNRRTRRQGDTTQPVLSSNDPAKLLAKMIFTSIYTDLKWRSPTGAGNNPMEYARLTELLAQLSTSLFDDRGKAASVSMIQWFYSSGCHKAFYELLKDRLIPALENSELQGGLEEVLLEWCRLAGKLANRQNMLAATTETDARSAGYRRNMFGINGEFDVNKYLSLVYYDLFNSFTLLFEKLLSSELELANYQSICEVSISVFKEVAPNMVPAKKHVTIEERSAPTAAENSEQQQQRQCLIDMGFTDDEAVEALSVARGSVSEATEILLASRDSAAAASSQEGSSRRTLLDFVRSANPDATLPDEEEETVDAPLIPPLRELRIENDVSVHATCVQLMPLCKRLMQITPDLVYSCSDLIISVLPSLDKSWRRDQLIGKILTQEIIDMTKQVVTTSSEDDIRLLATRIHFACLLFDHIAEEYIEIVHQQPIIGNLLILVGAVEEKFETSYFQMTLLPPIVLWFDLYEKNRRARDRRRYLGQRTGSSLEWFYMGDEERLIGSARPRKWIQYPTQSQKLINNAFFAGKPSVSFKMNGRHNRREKEIEIDFATMRFYDPSSSSMSDHSRNGVRAQLPDSDTDNDLGAVMELGVIHHVAAHSLLSFIARLTRHVENAHNFMKIGGLAALVQLKSSSSTSTKTLTSMIIRNCIEDDAMQAQMFEKCIRSASCTANSNYGEFTWLTTNRPKEWHETLSKLAPVAARNPEVFAEVMDRVVKLDSGNMTLIPAKSSTAPASNDRVVEVVNLLLNETLNGEWSTETANQKRMLSRAAMLSLLSELVKSYPGVALIVCEAKTSSGQTFVYSLLDSYVDSDTERVKL</sequence>
<dbReference type="SUPFAM" id="SSF48371">
    <property type="entry name" value="ARM repeat"/>
    <property type="match status" value="1"/>
</dbReference>
<dbReference type="InterPro" id="IPR010314">
    <property type="entry name" value="E3_Ub_ligase_DUF913"/>
</dbReference>
<dbReference type="Pfam" id="PF06025">
    <property type="entry name" value="DUF913"/>
    <property type="match status" value="1"/>
</dbReference>
<feature type="compositionally biased region" description="Basic and acidic residues" evidence="1">
    <location>
        <begin position="539"/>
        <end position="554"/>
    </location>
</feature>
<dbReference type="PROSITE" id="PS50030">
    <property type="entry name" value="UBA"/>
    <property type="match status" value="1"/>
</dbReference>
<dbReference type="SUPFAM" id="SSF117839">
    <property type="entry name" value="WWE domain"/>
    <property type="match status" value="1"/>
</dbReference>
<dbReference type="InterPro" id="IPR037197">
    <property type="entry name" value="WWE_dom_sf"/>
</dbReference>
<evidence type="ECO:0000313" key="4">
    <source>
        <dbReference type="Proteomes" id="UP000835052"/>
    </source>
</evidence>